<dbReference type="CDD" id="cd06171">
    <property type="entry name" value="Sigma70_r4"/>
    <property type="match status" value="1"/>
</dbReference>
<evidence type="ECO:0000313" key="7">
    <source>
        <dbReference type="EMBL" id="TKT04463.1"/>
    </source>
</evidence>
<dbReference type="OrthoDB" id="9784272at2"/>
<evidence type="ECO:0000259" key="6">
    <source>
        <dbReference type="Pfam" id="PF08281"/>
    </source>
</evidence>
<dbReference type="InterPro" id="IPR013325">
    <property type="entry name" value="RNA_pol_sigma_r2"/>
</dbReference>
<dbReference type="InterPro" id="IPR013249">
    <property type="entry name" value="RNA_pol_sigma70_r4_t2"/>
</dbReference>
<organism evidence="7 8">
    <name type="scientific">Streptomyces lasalocidi</name>
    <name type="common">Streptomyces lasaliensis</name>
    <dbReference type="NCBI Taxonomy" id="324833"/>
    <lineage>
        <taxon>Bacteria</taxon>
        <taxon>Bacillati</taxon>
        <taxon>Actinomycetota</taxon>
        <taxon>Actinomycetes</taxon>
        <taxon>Kitasatosporales</taxon>
        <taxon>Streptomycetaceae</taxon>
        <taxon>Streptomyces</taxon>
    </lineage>
</organism>
<keyword evidence="2" id="KW-0805">Transcription regulation</keyword>
<dbReference type="InterPro" id="IPR007627">
    <property type="entry name" value="RNA_pol_sigma70_r2"/>
</dbReference>
<feature type="domain" description="RNA polymerase sigma factor 70 region 4 type 2" evidence="6">
    <location>
        <begin position="133"/>
        <end position="185"/>
    </location>
</feature>
<dbReference type="PANTHER" id="PTHR43133">
    <property type="entry name" value="RNA POLYMERASE ECF-TYPE SIGMA FACTO"/>
    <property type="match status" value="1"/>
</dbReference>
<keyword evidence="4" id="KW-0804">Transcription</keyword>
<dbReference type="Gene3D" id="1.10.10.10">
    <property type="entry name" value="Winged helix-like DNA-binding domain superfamily/Winged helix DNA-binding domain"/>
    <property type="match status" value="1"/>
</dbReference>
<dbReference type="AlphaFoldDB" id="A0A4V6AWM8"/>
<keyword evidence="3" id="KW-0731">Sigma factor</keyword>
<dbReference type="NCBIfam" id="TIGR02937">
    <property type="entry name" value="sigma70-ECF"/>
    <property type="match status" value="1"/>
</dbReference>
<feature type="domain" description="RNA polymerase sigma-70 region 2" evidence="5">
    <location>
        <begin position="35"/>
        <end position="100"/>
    </location>
</feature>
<comment type="caution">
    <text evidence="7">The sequence shown here is derived from an EMBL/GenBank/DDBJ whole genome shotgun (WGS) entry which is preliminary data.</text>
</comment>
<proteinExistence type="inferred from homology"/>
<dbReference type="InterPro" id="IPR014284">
    <property type="entry name" value="RNA_pol_sigma-70_dom"/>
</dbReference>
<dbReference type="Pfam" id="PF08281">
    <property type="entry name" value="Sigma70_r4_2"/>
    <property type="match status" value="1"/>
</dbReference>
<dbReference type="GO" id="GO:0003677">
    <property type="term" value="F:DNA binding"/>
    <property type="evidence" value="ECO:0007669"/>
    <property type="project" value="InterPro"/>
</dbReference>
<dbReference type="RefSeq" id="WP_137310288.1">
    <property type="nucleotide sequence ID" value="NZ_SZNQ01000001.1"/>
</dbReference>
<dbReference type="EMBL" id="SZNQ01000001">
    <property type="protein sequence ID" value="TKT04463.1"/>
    <property type="molecule type" value="Genomic_DNA"/>
</dbReference>
<evidence type="ECO:0000256" key="1">
    <source>
        <dbReference type="ARBA" id="ARBA00010641"/>
    </source>
</evidence>
<dbReference type="SUPFAM" id="SSF88946">
    <property type="entry name" value="Sigma2 domain of RNA polymerase sigma factors"/>
    <property type="match status" value="1"/>
</dbReference>
<dbReference type="NCBIfam" id="NF007228">
    <property type="entry name" value="PRK09646.1"/>
    <property type="match status" value="1"/>
</dbReference>
<dbReference type="Proteomes" id="UP000305929">
    <property type="component" value="Unassembled WGS sequence"/>
</dbReference>
<dbReference type="GO" id="GO:0006352">
    <property type="term" value="P:DNA-templated transcription initiation"/>
    <property type="evidence" value="ECO:0007669"/>
    <property type="project" value="InterPro"/>
</dbReference>
<keyword evidence="8" id="KW-1185">Reference proteome</keyword>
<dbReference type="InterPro" id="IPR039425">
    <property type="entry name" value="RNA_pol_sigma-70-like"/>
</dbReference>
<reference evidence="7 8" key="1">
    <citation type="submission" date="2019-04" db="EMBL/GenBank/DDBJ databases">
        <title>Streptomyces lasaliensis sp. nov., an Actinomycete isolated from soil which produces the polyether antibiotic lasalocid.</title>
        <authorList>
            <person name="Erwin G."/>
            <person name="Haber C."/>
        </authorList>
    </citation>
    <scope>NUCLEOTIDE SEQUENCE [LARGE SCALE GENOMIC DNA]</scope>
    <source>
        <strain evidence="7 8">X-537</strain>
    </source>
</reference>
<dbReference type="PANTHER" id="PTHR43133:SF66">
    <property type="entry name" value="ECF RNA POLYMERASE SIGMA FACTOR SIGK"/>
    <property type="match status" value="1"/>
</dbReference>
<accession>A0A4V6AWM8</accession>
<dbReference type="Gene3D" id="1.10.1740.10">
    <property type="match status" value="1"/>
</dbReference>
<dbReference type="GO" id="GO:0016987">
    <property type="term" value="F:sigma factor activity"/>
    <property type="evidence" value="ECO:0007669"/>
    <property type="project" value="UniProtKB-KW"/>
</dbReference>
<evidence type="ECO:0000259" key="5">
    <source>
        <dbReference type="Pfam" id="PF04542"/>
    </source>
</evidence>
<evidence type="ECO:0000256" key="3">
    <source>
        <dbReference type="ARBA" id="ARBA00023082"/>
    </source>
</evidence>
<dbReference type="InterPro" id="IPR013324">
    <property type="entry name" value="RNA_pol_sigma_r3/r4-like"/>
</dbReference>
<evidence type="ECO:0000256" key="2">
    <source>
        <dbReference type="ARBA" id="ARBA00023015"/>
    </source>
</evidence>
<evidence type="ECO:0000313" key="8">
    <source>
        <dbReference type="Proteomes" id="UP000305929"/>
    </source>
</evidence>
<gene>
    <name evidence="7" type="ORF">E4U91_33510</name>
</gene>
<dbReference type="Pfam" id="PF04542">
    <property type="entry name" value="Sigma70_r2"/>
    <property type="match status" value="1"/>
</dbReference>
<comment type="similarity">
    <text evidence="1">Belongs to the sigma-70 factor family. ECF subfamily.</text>
</comment>
<dbReference type="InterPro" id="IPR036388">
    <property type="entry name" value="WH-like_DNA-bd_sf"/>
</dbReference>
<evidence type="ECO:0000256" key="4">
    <source>
        <dbReference type="ARBA" id="ARBA00023163"/>
    </source>
</evidence>
<sequence>MTGVGVLHRSGPQDRAEDLLVRVARGDKDAFAGVYDAFSRAVMGLACRILRDPAQAEEVTQDVMIEVWRTADRYVPERGSAKAWVLTLAHRRAVDRVRAAHAGSEREQRARALLPEGAFDVVAETAEHHDEQRRVYRCLASLSRSQRVPLVLAYYQGLTYLEVAHALSTPVGTMKSRMRAALRQLRACMEAGR</sequence>
<protein>
    <submittedName>
        <fullName evidence="7">Sigma-70 family RNA polymerase sigma factor</fullName>
    </submittedName>
</protein>
<name>A0A4V6AWM8_STRLS</name>
<dbReference type="SUPFAM" id="SSF88659">
    <property type="entry name" value="Sigma3 and sigma4 domains of RNA polymerase sigma factors"/>
    <property type="match status" value="1"/>
</dbReference>